<dbReference type="Proteomes" id="UP001281147">
    <property type="component" value="Unassembled WGS sequence"/>
</dbReference>
<organism evidence="1 2">
    <name type="scientific">Vermiconidia calcicola</name>
    <dbReference type="NCBI Taxonomy" id="1690605"/>
    <lineage>
        <taxon>Eukaryota</taxon>
        <taxon>Fungi</taxon>
        <taxon>Dikarya</taxon>
        <taxon>Ascomycota</taxon>
        <taxon>Pezizomycotina</taxon>
        <taxon>Dothideomycetes</taxon>
        <taxon>Dothideomycetidae</taxon>
        <taxon>Mycosphaerellales</taxon>
        <taxon>Extremaceae</taxon>
        <taxon>Vermiconidia</taxon>
    </lineage>
</organism>
<reference evidence="1" key="1">
    <citation type="submission" date="2023-07" db="EMBL/GenBank/DDBJ databases">
        <title>Black Yeasts Isolated from many extreme environments.</title>
        <authorList>
            <person name="Coleine C."/>
            <person name="Stajich J.E."/>
            <person name="Selbmann L."/>
        </authorList>
    </citation>
    <scope>NUCLEOTIDE SEQUENCE</scope>
    <source>
        <strain evidence="1">CCFEE 5714</strain>
    </source>
</reference>
<comment type="caution">
    <text evidence="1">The sequence shown here is derived from an EMBL/GenBank/DDBJ whole genome shotgun (WGS) entry which is preliminary data.</text>
</comment>
<protein>
    <submittedName>
        <fullName evidence="1">Uncharacterized protein</fullName>
    </submittedName>
</protein>
<keyword evidence="2" id="KW-1185">Reference proteome</keyword>
<gene>
    <name evidence="1" type="ORF">LTR37_020194</name>
</gene>
<evidence type="ECO:0000313" key="2">
    <source>
        <dbReference type="Proteomes" id="UP001281147"/>
    </source>
</evidence>
<name>A0ACC3MDJ2_9PEZI</name>
<accession>A0ACC3MDJ2</accession>
<proteinExistence type="predicted"/>
<dbReference type="EMBL" id="JAUTXU010000340">
    <property type="protein sequence ID" value="KAK3684519.1"/>
    <property type="molecule type" value="Genomic_DNA"/>
</dbReference>
<sequence>MADTPESALIFEMHFSFSLTMGNKTSNAHNRLTPTKTKQLPPSVDTKEHSLSPSTRQLQRQLREQAQLEHKRDRISDAESLQLLEAATAEISRINDRESLEVLMRHTPVNAPREAKPKQSVTFSTPEKTSFWPTFRRIRALDDTLLSDLASFTTPSDVRREFEARSPVRPIKGLSGTPRSYAPSFSTPSPLRRELEAPKAENERDDIKPSFTVESTARSELERSKCGNAVNSTRRTNEFENFLVKDLAASQGSKTVPTKSKRSSFGALLASSGAEVSIAKTMDSEYIKTQASSVLKWMDKLEKRDIEAEVVLRDDLAEAMVSPVNSPTSAIKHLPMGYGTPSTQDGEAKDAESEDEGAEEPAACFEDNNAVPVHGEDEGKAGSSNNSGGAETAKEELSDDENEWEMLE</sequence>
<evidence type="ECO:0000313" key="1">
    <source>
        <dbReference type="EMBL" id="KAK3684519.1"/>
    </source>
</evidence>